<sequence>MAWPKLEWLELGATHGWRQPSAITLPGFLPLFRHCPELFRLSIVIDVSQLAYELPSDGICHRSLSLFEVSNSRIEAPGAVAAFLSSVAPQIHKIDAWNTPTLMGQPEAEKYRERWSERRTK</sequence>
<protein>
    <recommendedName>
        <fullName evidence="3">F-box domain-containing protein</fullName>
    </recommendedName>
</protein>
<proteinExistence type="predicted"/>
<dbReference type="RefSeq" id="XP_007314240.1">
    <property type="nucleotide sequence ID" value="XM_007314178.1"/>
</dbReference>
<dbReference type="AlphaFoldDB" id="F8NIT3"/>
<accession>F8NIT3</accession>
<dbReference type="GeneID" id="18810121"/>
<reference evidence="2" key="1">
    <citation type="journal article" date="2011" name="Science">
        <title>The plant cell wall-decomposing machinery underlies the functional diversity of forest fungi.</title>
        <authorList>
            <person name="Eastwood D.C."/>
            <person name="Floudas D."/>
            <person name="Binder M."/>
            <person name="Majcherczyk A."/>
            <person name="Schneider P."/>
            <person name="Aerts A."/>
            <person name="Asiegbu F.O."/>
            <person name="Baker S.E."/>
            <person name="Barry K."/>
            <person name="Bendiksby M."/>
            <person name="Blumentritt M."/>
            <person name="Coutinho P.M."/>
            <person name="Cullen D."/>
            <person name="de Vries R.P."/>
            <person name="Gathman A."/>
            <person name="Goodell B."/>
            <person name="Henrissat B."/>
            <person name="Ihrmark K."/>
            <person name="Kauserud H."/>
            <person name="Kohler A."/>
            <person name="LaButti K."/>
            <person name="Lapidus A."/>
            <person name="Lavin J.L."/>
            <person name="Lee Y.-H."/>
            <person name="Lindquist E."/>
            <person name="Lilly W."/>
            <person name="Lucas S."/>
            <person name="Morin E."/>
            <person name="Murat C."/>
            <person name="Oguiza J.A."/>
            <person name="Park J."/>
            <person name="Pisabarro A.G."/>
            <person name="Riley R."/>
            <person name="Rosling A."/>
            <person name="Salamov A."/>
            <person name="Schmidt O."/>
            <person name="Schmutz J."/>
            <person name="Skrede I."/>
            <person name="Stenlid J."/>
            <person name="Wiebenga A."/>
            <person name="Xie X."/>
            <person name="Kuees U."/>
            <person name="Hibbett D.S."/>
            <person name="Hoffmeister D."/>
            <person name="Hoegberg N."/>
            <person name="Martin F."/>
            <person name="Grigoriev I.V."/>
            <person name="Watkinson S.C."/>
        </authorList>
    </citation>
    <scope>NUCLEOTIDE SEQUENCE [LARGE SCALE GENOMIC DNA]</scope>
    <source>
        <strain evidence="2">S7.9</strain>
    </source>
</reference>
<organism evidence="2">
    <name type="scientific">Serpula lacrymans var. lacrymans (strain S7.9)</name>
    <name type="common">Dry rot fungus</name>
    <dbReference type="NCBI Taxonomy" id="578457"/>
    <lineage>
        <taxon>Eukaryota</taxon>
        <taxon>Fungi</taxon>
        <taxon>Dikarya</taxon>
        <taxon>Basidiomycota</taxon>
        <taxon>Agaricomycotina</taxon>
        <taxon>Agaricomycetes</taxon>
        <taxon>Agaricomycetidae</taxon>
        <taxon>Boletales</taxon>
        <taxon>Coniophorineae</taxon>
        <taxon>Serpulaceae</taxon>
        <taxon>Serpula</taxon>
    </lineage>
</organism>
<evidence type="ECO:0000313" key="1">
    <source>
        <dbReference type="EMBL" id="EGO29998.1"/>
    </source>
</evidence>
<gene>
    <name evidence="1" type="ORF">SERLADRAFT_365972</name>
</gene>
<dbReference type="HOGENOM" id="CLU_2326410_0_0_1"/>
<dbReference type="EMBL" id="GL945429">
    <property type="protein sequence ID" value="EGO29998.1"/>
    <property type="molecule type" value="Genomic_DNA"/>
</dbReference>
<evidence type="ECO:0000313" key="2">
    <source>
        <dbReference type="Proteomes" id="UP000008064"/>
    </source>
</evidence>
<dbReference type="KEGG" id="sla:SERLADRAFT_365972"/>
<dbReference type="Proteomes" id="UP000008064">
    <property type="component" value="Unassembled WGS sequence"/>
</dbReference>
<name>F8NIT3_SERL9</name>
<dbReference type="OrthoDB" id="3354475at2759"/>
<evidence type="ECO:0008006" key="3">
    <source>
        <dbReference type="Google" id="ProtNLM"/>
    </source>
</evidence>